<name>A0AAX4MWT6_9CAUD</name>
<organism evidence="1 2">
    <name type="scientific">Pseudomonas phage vB_PpuM-KoPa-4</name>
    <dbReference type="NCBI Taxonomy" id="3132618"/>
    <lineage>
        <taxon>Viruses</taxon>
        <taxon>Duplodnaviria</taxon>
        <taxon>Heunggongvirae</taxon>
        <taxon>Uroviricota</taxon>
        <taxon>Caudoviricetes</taxon>
        <taxon>Vandenendeviridae</taxon>
        <taxon>Gorskivirinae</taxon>
        <taxon>Tartuvirus</taxon>
        <taxon>Tartuvirus kopa4</taxon>
    </lineage>
</organism>
<accession>A0AAX4MWT6</accession>
<dbReference type="EMBL" id="PP496414">
    <property type="protein sequence ID" value="WYV99175.1"/>
    <property type="molecule type" value="Genomic_DNA"/>
</dbReference>
<evidence type="ECO:0000313" key="1">
    <source>
        <dbReference type="EMBL" id="WYV99175.1"/>
    </source>
</evidence>
<protein>
    <submittedName>
        <fullName evidence="1">Uncharacterized protein</fullName>
    </submittedName>
</protein>
<evidence type="ECO:0000313" key="2">
    <source>
        <dbReference type="Proteomes" id="UP001433872"/>
    </source>
</evidence>
<reference evidence="1" key="1">
    <citation type="submission" date="2024-03" db="EMBL/GenBank/DDBJ databases">
        <title>Isolation and characterization of a phage collection against Pseudomonas putida.</title>
        <authorList>
            <person name="Brauer A."/>
            <person name="Rosendahl S."/>
            <person name="Kangsep A."/>
            <person name="Rikberg R."/>
            <person name="Lewanczyk A.C."/>
            <person name="Horak R."/>
            <person name="Tamman H."/>
        </authorList>
    </citation>
    <scope>NUCLEOTIDE SEQUENCE</scope>
</reference>
<proteinExistence type="predicted"/>
<gene>
    <name evidence="1" type="ORF">KoPa4_00007</name>
</gene>
<dbReference type="Proteomes" id="UP001433872">
    <property type="component" value="Segment"/>
</dbReference>
<keyword evidence="2" id="KW-1185">Reference proteome</keyword>
<sequence length="155" mass="17696">MPYTGSPATNIIDRIRLSVGDTWEDMEMLADADYQYFLDAAAGNERRAMLDAVRAILFRLTRLTRERTGDIEVYGGEWFKNYRDALNLILKDPNISVSVAMPYAGGIDLEDMLNNRCDLRNVRLGMDGARAMYDPCCDNRRATTCREGFNNVLYF</sequence>